<dbReference type="NCBIfam" id="TIGR00546">
    <property type="entry name" value="lnt"/>
    <property type="match status" value="1"/>
</dbReference>
<accession>A0ABS8C4G5</accession>
<feature type="transmembrane region" description="Helical" evidence="9">
    <location>
        <begin position="194"/>
        <end position="214"/>
    </location>
</feature>
<comment type="caution">
    <text evidence="11">The sequence shown here is derived from an EMBL/GenBank/DDBJ whole genome shotgun (WGS) entry which is preliminary data.</text>
</comment>
<name>A0ABS8C4G5_9ALTE</name>
<dbReference type="Proteomes" id="UP000633814">
    <property type="component" value="Unassembled WGS sequence"/>
</dbReference>
<evidence type="ECO:0000256" key="5">
    <source>
        <dbReference type="ARBA" id="ARBA00022692"/>
    </source>
</evidence>
<dbReference type="Gene3D" id="3.60.110.10">
    <property type="entry name" value="Carbon-nitrogen hydrolase"/>
    <property type="match status" value="1"/>
</dbReference>
<dbReference type="RefSeq" id="WP_226751252.1">
    <property type="nucleotide sequence ID" value="NZ_JAEINI020000005.1"/>
</dbReference>
<evidence type="ECO:0000256" key="9">
    <source>
        <dbReference type="HAMAP-Rule" id="MF_01148"/>
    </source>
</evidence>
<gene>
    <name evidence="9 11" type="primary">lnt</name>
    <name evidence="11" type="ORF">JAO78_010260</name>
</gene>
<dbReference type="PANTHER" id="PTHR38686">
    <property type="entry name" value="APOLIPOPROTEIN N-ACYLTRANSFERASE"/>
    <property type="match status" value="1"/>
</dbReference>
<dbReference type="SUPFAM" id="SSF56317">
    <property type="entry name" value="Carbon-nitrogen hydrolase"/>
    <property type="match status" value="1"/>
</dbReference>
<evidence type="ECO:0000259" key="10">
    <source>
        <dbReference type="PROSITE" id="PS50263"/>
    </source>
</evidence>
<protein>
    <recommendedName>
        <fullName evidence="9">Apolipoprotein N-acyltransferase</fullName>
        <shortName evidence="9">ALP N-acyltransferase</shortName>
        <ecNumber evidence="9">2.3.1.269</ecNumber>
    </recommendedName>
</protein>
<evidence type="ECO:0000256" key="7">
    <source>
        <dbReference type="ARBA" id="ARBA00023136"/>
    </source>
</evidence>
<comment type="catalytic activity">
    <reaction evidence="9">
        <text>N-terminal S-1,2-diacyl-sn-glyceryl-L-cysteinyl-[lipoprotein] + a glycerophospholipid = N-acyl-S-1,2-diacyl-sn-glyceryl-L-cysteinyl-[lipoprotein] + a 2-acyl-sn-glycero-3-phospholipid + H(+)</text>
        <dbReference type="Rhea" id="RHEA:48228"/>
        <dbReference type="Rhea" id="RHEA-COMP:14681"/>
        <dbReference type="Rhea" id="RHEA-COMP:14684"/>
        <dbReference type="ChEBI" id="CHEBI:15378"/>
        <dbReference type="ChEBI" id="CHEBI:136912"/>
        <dbReference type="ChEBI" id="CHEBI:140656"/>
        <dbReference type="ChEBI" id="CHEBI:140657"/>
        <dbReference type="ChEBI" id="CHEBI:140660"/>
        <dbReference type="EC" id="2.3.1.269"/>
    </reaction>
</comment>
<feature type="transmembrane region" description="Helical" evidence="9">
    <location>
        <begin position="85"/>
        <end position="109"/>
    </location>
</feature>
<dbReference type="EC" id="2.3.1.269" evidence="9"/>
<evidence type="ECO:0000256" key="8">
    <source>
        <dbReference type="ARBA" id="ARBA00023315"/>
    </source>
</evidence>
<dbReference type="InterPro" id="IPR003010">
    <property type="entry name" value="C-N_Hydrolase"/>
</dbReference>
<comment type="subcellular location">
    <subcellularLocation>
        <location evidence="1 9">Cell membrane</location>
        <topology evidence="1 9">Multi-pass membrane protein</topology>
    </subcellularLocation>
</comment>
<evidence type="ECO:0000256" key="2">
    <source>
        <dbReference type="ARBA" id="ARBA00010065"/>
    </source>
</evidence>
<feature type="transmembrane region" description="Helical" evidence="9">
    <location>
        <begin position="121"/>
        <end position="141"/>
    </location>
</feature>
<organism evidence="11 12">
    <name type="scientific">Alishewanella maricola</name>
    <dbReference type="NCBI Taxonomy" id="2795740"/>
    <lineage>
        <taxon>Bacteria</taxon>
        <taxon>Pseudomonadati</taxon>
        <taxon>Pseudomonadota</taxon>
        <taxon>Gammaproteobacteria</taxon>
        <taxon>Alteromonadales</taxon>
        <taxon>Alteromonadaceae</taxon>
        <taxon>Alishewanella</taxon>
    </lineage>
</organism>
<dbReference type="HAMAP" id="MF_01148">
    <property type="entry name" value="Lnt"/>
    <property type="match status" value="1"/>
</dbReference>
<feature type="transmembrane region" description="Helical" evidence="9">
    <location>
        <begin position="161"/>
        <end position="182"/>
    </location>
</feature>
<dbReference type="InterPro" id="IPR004563">
    <property type="entry name" value="Apolipo_AcylTrfase"/>
</dbReference>
<proteinExistence type="inferred from homology"/>
<dbReference type="Pfam" id="PF20154">
    <property type="entry name" value="LNT_N"/>
    <property type="match status" value="1"/>
</dbReference>
<keyword evidence="6 9" id="KW-1133">Transmembrane helix</keyword>
<evidence type="ECO:0000256" key="6">
    <source>
        <dbReference type="ARBA" id="ARBA00022989"/>
    </source>
</evidence>
<evidence type="ECO:0000256" key="4">
    <source>
        <dbReference type="ARBA" id="ARBA00022679"/>
    </source>
</evidence>
<keyword evidence="4 9" id="KW-0808">Transferase</keyword>
<dbReference type="InterPro" id="IPR045378">
    <property type="entry name" value="LNT_N"/>
</dbReference>
<comment type="function">
    <text evidence="9">Catalyzes the phospholipid dependent N-acylation of the N-terminal cysteine of apolipoprotein, the last step in lipoprotein maturation.</text>
</comment>
<keyword evidence="12" id="KW-1185">Reference proteome</keyword>
<dbReference type="CDD" id="cd07571">
    <property type="entry name" value="ALP_N-acyl_transferase"/>
    <property type="match status" value="1"/>
</dbReference>
<feature type="domain" description="CN hydrolase" evidence="10">
    <location>
        <begin position="226"/>
        <end position="478"/>
    </location>
</feature>
<feature type="transmembrane region" description="Helical" evidence="9">
    <location>
        <begin position="29"/>
        <end position="47"/>
    </location>
</feature>
<dbReference type="PANTHER" id="PTHR38686:SF1">
    <property type="entry name" value="APOLIPOPROTEIN N-ACYLTRANSFERASE"/>
    <property type="match status" value="1"/>
</dbReference>
<dbReference type="Pfam" id="PF00795">
    <property type="entry name" value="CN_hydrolase"/>
    <property type="match status" value="1"/>
</dbReference>
<evidence type="ECO:0000313" key="11">
    <source>
        <dbReference type="EMBL" id="MCB5227194.1"/>
    </source>
</evidence>
<feature type="transmembrane region" description="Helical" evidence="9">
    <location>
        <begin position="54"/>
        <end position="73"/>
    </location>
</feature>
<keyword evidence="3 9" id="KW-1003">Cell membrane</keyword>
<keyword evidence="8 9" id="KW-0012">Acyltransferase</keyword>
<evidence type="ECO:0000256" key="3">
    <source>
        <dbReference type="ARBA" id="ARBA00022475"/>
    </source>
</evidence>
<dbReference type="PROSITE" id="PS50263">
    <property type="entry name" value="CN_HYDROLASE"/>
    <property type="match status" value="1"/>
</dbReference>
<comment type="pathway">
    <text evidence="9">Protein modification; lipoprotein biosynthesis (N-acyl transfer).</text>
</comment>
<reference evidence="11 12" key="1">
    <citation type="submission" date="2021-10" db="EMBL/GenBank/DDBJ databases">
        <title>Alishewanella koreense sp. nov. isolated from seawater of southwestern coast in South Korea and the proposal for the reclassification of Rheinheimera perlucida and Rheinheimera tuosuensis as Arsukibacterium perlucida and Arsukibacterium tuosuensis.</title>
        <authorList>
            <person name="Kim K.H."/>
            <person name="Ruan W."/>
            <person name="Kim K.R."/>
            <person name="Baek J.H."/>
            <person name="Jeon C.O."/>
        </authorList>
    </citation>
    <scope>NUCLEOTIDE SEQUENCE [LARGE SCALE GENOMIC DNA]</scope>
    <source>
        <strain evidence="11 12">16-MA</strain>
    </source>
</reference>
<dbReference type="InterPro" id="IPR036526">
    <property type="entry name" value="C-N_Hydrolase_sf"/>
</dbReference>
<evidence type="ECO:0000313" key="12">
    <source>
        <dbReference type="Proteomes" id="UP000633814"/>
    </source>
</evidence>
<keyword evidence="7 9" id="KW-0472">Membrane</keyword>
<dbReference type="EMBL" id="JAEINI020000005">
    <property type="protein sequence ID" value="MCB5227194.1"/>
    <property type="molecule type" value="Genomic_DNA"/>
</dbReference>
<comment type="similarity">
    <text evidence="2 9">Belongs to the CN hydrolase family. Apolipoprotein N-acyltransferase subfamily.</text>
</comment>
<evidence type="ECO:0000256" key="1">
    <source>
        <dbReference type="ARBA" id="ARBA00004651"/>
    </source>
</evidence>
<keyword evidence="5 9" id="KW-0812">Transmembrane</keyword>
<sequence>MRSGLSRLALPLVLLAAGALNTLAFTPYHLWWLPFFTLALLALAIQHSKQPRQAAIAGFSYGIGWFGVGISWVHVSIDQFGGLPLIASLGLMALLVGYLALFPALAAWLTRRFANALPLPLLFAASWIFTEWLRSVMLTGFPWLSMGYSQTDSLLRHWAPLIGEIGLSWLMVFIAASASLLYKSSLARWQQASFLMTAVMLVAISPLLATLKGWQLSGQTVSVLLVQGNIKQDLRWAPEQEWPTMLKYLDLTRPHLSEHQIIIWPEAAIPQLEPLAIDFLENLDSSATYSNTALISGIIDYRHKTGEAWNNLIVLGKQQPDAERGHYFYGHTNRFSKHHLLPIGEFVPFEQLLRQLAPIFDLPMSSFSRGSYVQPNLIANGVHLLPAICFEIAFPAQIRANFTADTQVLLTVSNDAWFGDSIGPHQHLQIARMRALEFGRPVLRATNNGITASIAASGEIRERAPQFTEALVSDQLPLTTGRTLYSTLGDLPVFLLSLLSLLTAAWRGRQQHSL</sequence>